<gene>
    <name evidence="3" type="ORF">CKM354_000630000</name>
</gene>
<evidence type="ECO:0000313" key="3">
    <source>
        <dbReference type="EMBL" id="GIZ43057.1"/>
    </source>
</evidence>
<dbReference type="OrthoDB" id="5422688at2759"/>
<keyword evidence="4" id="KW-1185">Reference proteome</keyword>
<feature type="transmembrane region" description="Helical" evidence="2">
    <location>
        <begin position="279"/>
        <end position="298"/>
    </location>
</feature>
<dbReference type="EMBL" id="BOLY01000004">
    <property type="protein sequence ID" value="GIZ43057.1"/>
    <property type="molecule type" value="Genomic_DNA"/>
</dbReference>
<comment type="caution">
    <text evidence="3">The sequence shown here is derived from an EMBL/GenBank/DDBJ whole genome shotgun (WGS) entry which is preliminary data.</text>
</comment>
<name>A0A9P3CKH8_9PEZI</name>
<proteinExistence type="predicted"/>
<feature type="transmembrane region" description="Helical" evidence="2">
    <location>
        <begin position="159"/>
        <end position="177"/>
    </location>
</feature>
<evidence type="ECO:0000256" key="2">
    <source>
        <dbReference type="SAM" id="Phobius"/>
    </source>
</evidence>
<feature type="region of interest" description="Disordered" evidence="1">
    <location>
        <begin position="205"/>
        <end position="233"/>
    </location>
</feature>
<evidence type="ECO:0000313" key="4">
    <source>
        <dbReference type="Proteomes" id="UP000825890"/>
    </source>
</evidence>
<dbReference type="RefSeq" id="XP_044657544.1">
    <property type="nucleotide sequence ID" value="XM_044801609.1"/>
</dbReference>
<sequence length="436" mass="49303">MVFGLLDAIFELVRRNVDAMPWHEVKQWRPFSIDALGLVTLLGAEEANKALGTLERRRYTEYLPFLAAFIIAGDRFADEQAGHSLYNITDGITTTELKGFFTRWLSSQRVLNATTIFRWQVSKETRKIGLTDLVAPLLSFVAVAPLLVSTILMGDWFGLGNACAIVCSILVRSFILWQRRRALDSVAAPETVVDVQTSLQSEKLPRYREKSLPSTPSTHSSLESVRQLHRESSAPTSDDIVKLLVTRADGKMITIYTPRQILNIFVREAKLSHPRTYHLVRYCGWAAFGVQMCILGMASLFTQIYTVVLLVFSTWAMSHSFDFDVGRKKSTAVAEDGTLSEYMNTHFGNKLEVEQENPWHGEGGGVDKRMHAYVRLQPTDRQEAMLKHWSMLPFEGVPWYDNYYQAKVDYAASVARVPLKPPLLSDPSQRSSTTQK</sequence>
<reference evidence="3 4" key="1">
    <citation type="submission" date="2021-01" db="EMBL/GenBank/DDBJ databases">
        <title>Cercospora kikuchii MAFF 305040 whole genome shotgun sequence.</title>
        <authorList>
            <person name="Kashiwa T."/>
            <person name="Suzuki T."/>
        </authorList>
    </citation>
    <scope>NUCLEOTIDE SEQUENCE [LARGE SCALE GENOMIC DNA]</scope>
    <source>
        <strain evidence="3 4">MAFF 305040</strain>
    </source>
</reference>
<evidence type="ECO:0000256" key="1">
    <source>
        <dbReference type="SAM" id="MobiDB-lite"/>
    </source>
</evidence>
<keyword evidence="2" id="KW-1133">Transmembrane helix</keyword>
<protein>
    <submittedName>
        <fullName evidence="3">Uncharacterized protein</fullName>
    </submittedName>
</protein>
<organism evidence="3 4">
    <name type="scientific">Cercospora kikuchii</name>
    <dbReference type="NCBI Taxonomy" id="84275"/>
    <lineage>
        <taxon>Eukaryota</taxon>
        <taxon>Fungi</taxon>
        <taxon>Dikarya</taxon>
        <taxon>Ascomycota</taxon>
        <taxon>Pezizomycotina</taxon>
        <taxon>Dothideomycetes</taxon>
        <taxon>Dothideomycetidae</taxon>
        <taxon>Mycosphaerellales</taxon>
        <taxon>Mycosphaerellaceae</taxon>
        <taxon>Cercospora</taxon>
    </lineage>
</organism>
<dbReference type="GeneID" id="68291875"/>
<feature type="transmembrane region" description="Helical" evidence="2">
    <location>
        <begin position="133"/>
        <end position="153"/>
    </location>
</feature>
<dbReference type="Proteomes" id="UP000825890">
    <property type="component" value="Unassembled WGS sequence"/>
</dbReference>
<keyword evidence="2" id="KW-0812">Transmembrane</keyword>
<dbReference type="AlphaFoldDB" id="A0A9P3CKH8"/>
<keyword evidence="2" id="KW-0472">Membrane</keyword>
<accession>A0A9P3CKH8</accession>
<feature type="compositionally biased region" description="Low complexity" evidence="1">
    <location>
        <begin position="212"/>
        <end position="224"/>
    </location>
</feature>